<evidence type="ECO:0000259" key="3">
    <source>
        <dbReference type="PROSITE" id="PS50113"/>
    </source>
</evidence>
<proteinExistence type="predicted"/>
<dbReference type="InterPro" id="IPR000014">
    <property type="entry name" value="PAS"/>
</dbReference>
<dbReference type="PANTHER" id="PTHR44757">
    <property type="entry name" value="DIGUANYLATE CYCLASE DGCP"/>
    <property type="match status" value="1"/>
</dbReference>
<feature type="domain" description="PAC" evidence="3">
    <location>
        <begin position="452"/>
        <end position="503"/>
    </location>
</feature>
<protein>
    <recommendedName>
        <fullName evidence="8">EAL domain-containing protein</fullName>
    </recommendedName>
</protein>
<dbReference type="SUPFAM" id="SSF55785">
    <property type="entry name" value="PYP-like sensor domain (PAS domain)"/>
    <property type="match status" value="1"/>
</dbReference>
<dbReference type="FunFam" id="3.20.20.450:FF:000001">
    <property type="entry name" value="Cyclic di-GMP phosphodiesterase yahA"/>
    <property type="match status" value="1"/>
</dbReference>
<dbReference type="Gene3D" id="3.30.70.270">
    <property type="match status" value="1"/>
</dbReference>
<feature type="coiled-coil region" evidence="1">
    <location>
        <begin position="362"/>
        <end position="389"/>
    </location>
</feature>
<dbReference type="InterPro" id="IPR029016">
    <property type="entry name" value="GAF-like_dom_sf"/>
</dbReference>
<dbReference type="InterPro" id="IPR001633">
    <property type="entry name" value="EAL_dom"/>
</dbReference>
<evidence type="ECO:0008006" key="8">
    <source>
        <dbReference type="Google" id="ProtNLM"/>
    </source>
</evidence>
<evidence type="ECO:0000256" key="1">
    <source>
        <dbReference type="SAM" id="Coils"/>
    </source>
</evidence>
<dbReference type="PROSITE" id="PS50113">
    <property type="entry name" value="PAC"/>
    <property type="match status" value="1"/>
</dbReference>
<accession>A0A919YKQ5</accession>
<dbReference type="Pfam" id="PF13185">
    <property type="entry name" value="GAF_2"/>
    <property type="match status" value="1"/>
</dbReference>
<dbReference type="CDD" id="cd01949">
    <property type="entry name" value="GGDEF"/>
    <property type="match status" value="1"/>
</dbReference>
<feature type="domain" description="EAL" evidence="4">
    <location>
        <begin position="677"/>
        <end position="931"/>
    </location>
</feature>
<dbReference type="PROSITE" id="PS50887">
    <property type="entry name" value="GGDEF"/>
    <property type="match status" value="1"/>
</dbReference>
<dbReference type="Pfam" id="PF00563">
    <property type="entry name" value="EAL"/>
    <property type="match status" value="1"/>
</dbReference>
<dbReference type="InterPro" id="IPR029787">
    <property type="entry name" value="Nucleotide_cyclase"/>
</dbReference>
<dbReference type="SUPFAM" id="SSF141868">
    <property type="entry name" value="EAL domain-like"/>
    <property type="match status" value="1"/>
</dbReference>
<dbReference type="InterPro" id="IPR000160">
    <property type="entry name" value="GGDEF_dom"/>
</dbReference>
<feature type="domain" description="GGDEF" evidence="5">
    <location>
        <begin position="535"/>
        <end position="668"/>
    </location>
</feature>
<evidence type="ECO:0000259" key="2">
    <source>
        <dbReference type="PROSITE" id="PS50112"/>
    </source>
</evidence>
<dbReference type="SUPFAM" id="SSF55781">
    <property type="entry name" value="GAF domain-like"/>
    <property type="match status" value="2"/>
</dbReference>
<dbReference type="AlphaFoldDB" id="A0A919YKQ5"/>
<dbReference type="CDD" id="cd00130">
    <property type="entry name" value="PAS"/>
    <property type="match status" value="1"/>
</dbReference>
<dbReference type="CDD" id="cd01948">
    <property type="entry name" value="EAL"/>
    <property type="match status" value="1"/>
</dbReference>
<dbReference type="Pfam" id="PF13426">
    <property type="entry name" value="PAS_9"/>
    <property type="match status" value="1"/>
</dbReference>
<dbReference type="InterPro" id="IPR043128">
    <property type="entry name" value="Rev_trsase/Diguanyl_cyclase"/>
</dbReference>
<dbReference type="Gene3D" id="3.20.20.450">
    <property type="entry name" value="EAL domain"/>
    <property type="match status" value="1"/>
</dbReference>
<dbReference type="InterPro" id="IPR052155">
    <property type="entry name" value="Biofilm_reg_signaling"/>
</dbReference>
<comment type="caution">
    <text evidence="6">The sequence shown here is derived from an EMBL/GenBank/DDBJ whole genome shotgun (WGS) entry which is preliminary data.</text>
</comment>
<reference evidence="6 7" key="1">
    <citation type="submission" date="2021-03" db="EMBL/GenBank/DDBJ databases">
        <title>Antimicrobial resistance genes in bacteria isolated from Japanese honey, and their potential for conferring macrolide and lincosamide resistance in the American foulbrood pathogen Paenibacillus larvae.</title>
        <authorList>
            <person name="Okamoto M."/>
            <person name="Kumagai M."/>
            <person name="Kanamori H."/>
            <person name="Takamatsu D."/>
        </authorList>
    </citation>
    <scope>NUCLEOTIDE SEQUENCE [LARGE SCALE GENOMIC DNA]</scope>
    <source>
        <strain evidence="6 7">J34TS1</strain>
    </source>
</reference>
<dbReference type="InterPro" id="IPR003018">
    <property type="entry name" value="GAF"/>
</dbReference>
<sequence>MMVKEQTRYSRLANITKLINTKLELREVLQHVTTAISEEIVQCDSVGIYLPQDDGTFRGYVGKPEIINGMTLDMHIIDTDRDQLAKEVIETQKTIYIPDTSQDERPDSWAIEGFEIKSLLVLPISYEKELFGLVFLFDYGIPMNLTESEIQTVEAYVNMAAVAIRNANNLTHKENLIAEKQLLLDVTRNLSLCSTMQQGLDTCFYYIAKVLNNYNVGAHLLDPLAGKRIKPAKLSKNSDWSEEDWMRTHQRMKIDPENDYVFQEVVRTKKVIIIPDVSQDHRPNHQACRDFGIKGMYMFPLVSMGEVLGVIAVVNLGEKIMRYSEATIQLCQSIIEATASTLSNLLYMEKQEVIIEERTSEITFKNKELERVVAELQQLSREKELILNSAGEGIFGLDLEGNITFCNPAGEAMLGYETKGELIGQPCSVIFNGEKGGRIEACGIGQRKWNKLHTDDRFYRKDNSSFPVEYVISSIKEGDNIVGDVVTFKDITQRKQMEEEIKYHAYFDSVTDLPNRVLLKDRLNQGIKYAQMNGGKLALLYLDLDRFKFINDTLGHTYGDLLLRDVAKRLSACIPKSATVSRQGGDEFTIFLPNINGKKDIMKVVNQVIASFAEPFYVKENEVYIKTSIGISLFPDHGDTSETLIKNADTAMYKSKEISGNSYHFFSMGMDTRTFEIVKFENALYKALDQNELMIYYQPQINYETQTIVGVEALLRWKHPTEGMVAPDEFIPIAEETGLIVPIGEWVLRNACMQIKEWHKMGLPHISVSVNLSARQFEQNNLFSIVKNILKKTDLSPEYLHLEVTENQIIKNSDVTLKTMEQLKRLGINIAIDDFGTGYSSLGYLKNFPISTLKIDKSFVQDIIKDDDNAAITNTIVTLAQNLNLNVIAEGVETKEQAEFLAARSCYLMQGYYFSRPMKAEDIAKLFLSYGLSQSP</sequence>
<dbReference type="SMART" id="SM00065">
    <property type="entry name" value="GAF"/>
    <property type="match status" value="2"/>
</dbReference>
<dbReference type="Pfam" id="PF00990">
    <property type="entry name" value="GGDEF"/>
    <property type="match status" value="1"/>
</dbReference>
<keyword evidence="1" id="KW-0175">Coiled coil</keyword>
<dbReference type="InterPro" id="IPR035919">
    <property type="entry name" value="EAL_sf"/>
</dbReference>
<dbReference type="NCBIfam" id="TIGR00254">
    <property type="entry name" value="GGDEF"/>
    <property type="match status" value="1"/>
</dbReference>
<dbReference type="PROSITE" id="PS50112">
    <property type="entry name" value="PAS"/>
    <property type="match status" value="1"/>
</dbReference>
<feature type="domain" description="PAS" evidence="2">
    <location>
        <begin position="379"/>
        <end position="417"/>
    </location>
</feature>
<organism evidence="6 7">
    <name type="scientific">Paenibacillus azoreducens</name>
    <dbReference type="NCBI Taxonomy" id="116718"/>
    <lineage>
        <taxon>Bacteria</taxon>
        <taxon>Bacillati</taxon>
        <taxon>Bacillota</taxon>
        <taxon>Bacilli</taxon>
        <taxon>Bacillales</taxon>
        <taxon>Paenibacillaceae</taxon>
        <taxon>Paenibacillus</taxon>
    </lineage>
</organism>
<dbReference type="NCBIfam" id="TIGR00229">
    <property type="entry name" value="sensory_box"/>
    <property type="match status" value="1"/>
</dbReference>
<dbReference type="InterPro" id="IPR035965">
    <property type="entry name" value="PAS-like_dom_sf"/>
</dbReference>
<evidence type="ECO:0000259" key="5">
    <source>
        <dbReference type="PROSITE" id="PS50887"/>
    </source>
</evidence>
<dbReference type="SMART" id="SM00267">
    <property type="entry name" value="GGDEF"/>
    <property type="match status" value="1"/>
</dbReference>
<dbReference type="Pfam" id="PF01590">
    <property type="entry name" value="GAF"/>
    <property type="match status" value="1"/>
</dbReference>
<dbReference type="SMART" id="SM00052">
    <property type="entry name" value="EAL"/>
    <property type="match status" value="1"/>
</dbReference>
<gene>
    <name evidence="6" type="ORF">J34TS1_59200</name>
</gene>
<dbReference type="SMART" id="SM00091">
    <property type="entry name" value="PAS"/>
    <property type="match status" value="1"/>
</dbReference>
<dbReference type="PROSITE" id="PS50883">
    <property type="entry name" value="EAL"/>
    <property type="match status" value="1"/>
</dbReference>
<keyword evidence="7" id="KW-1185">Reference proteome</keyword>
<evidence type="ECO:0000313" key="7">
    <source>
        <dbReference type="Proteomes" id="UP000682811"/>
    </source>
</evidence>
<dbReference type="Proteomes" id="UP000682811">
    <property type="component" value="Unassembled WGS sequence"/>
</dbReference>
<dbReference type="Gene3D" id="3.30.450.20">
    <property type="entry name" value="PAS domain"/>
    <property type="match status" value="1"/>
</dbReference>
<dbReference type="SUPFAM" id="SSF55073">
    <property type="entry name" value="Nucleotide cyclase"/>
    <property type="match status" value="1"/>
</dbReference>
<dbReference type="EMBL" id="BORT01000045">
    <property type="protein sequence ID" value="GIO51155.1"/>
    <property type="molecule type" value="Genomic_DNA"/>
</dbReference>
<evidence type="ECO:0000259" key="4">
    <source>
        <dbReference type="PROSITE" id="PS50883"/>
    </source>
</evidence>
<dbReference type="PANTHER" id="PTHR44757:SF2">
    <property type="entry name" value="BIOFILM ARCHITECTURE MAINTENANCE PROTEIN MBAA"/>
    <property type="match status" value="1"/>
</dbReference>
<dbReference type="Gene3D" id="3.30.450.40">
    <property type="match status" value="2"/>
</dbReference>
<evidence type="ECO:0000313" key="6">
    <source>
        <dbReference type="EMBL" id="GIO51155.1"/>
    </source>
</evidence>
<dbReference type="InterPro" id="IPR000700">
    <property type="entry name" value="PAS-assoc_C"/>
</dbReference>
<name>A0A919YKQ5_9BACL</name>